<dbReference type="AlphaFoldDB" id="R7TD17"/>
<reference evidence="1 3" key="2">
    <citation type="journal article" date="2013" name="Nature">
        <title>Insights into bilaterian evolution from three spiralian genomes.</title>
        <authorList>
            <person name="Simakov O."/>
            <person name="Marletaz F."/>
            <person name="Cho S.J."/>
            <person name="Edsinger-Gonzales E."/>
            <person name="Havlak P."/>
            <person name="Hellsten U."/>
            <person name="Kuo D.H."/>
            <person name="Larsson T."/>
            <person name="Lv J."/>
            <person name="Arendt D."/>
            <person name="Savage R."/>
            <person name="Osoegawa K."/>
            <person name="de Jong P."/>
            <person name="Grimwood J."/>
            <person name="Chapman J.A."/>
            <person name="Shapiro H."/>
            <person name="Aerts A."/>
            <person name="Otillar R.P."/>
            <person name="Terry A.Y."/>
            <person name="Boore J.L."/>
            <person name="Grigoriev I.V."/>
            <person name="Lindberg D.R."/>
            <person name="Seaver E.C."/>
            <person name="Weisblat D.A."/>
            <person name="Putnam N.H."/>
            <person name="Rokhsar D.S."/>
        </authorList>
    </citation>
    <scope>NUCLEOTIDE SEQUENCE</scope>
    <source>
        <strain evidence="1 3">I ESC-2004</strain>
    </source>
</reference>
<protein>
    <submittedName>
        <fullName evidence="1 2">Uncharacterized protein</fullName>
    </submittedName>
</protein>
<dbReference type="HOGENOM" id="CLU_2028897_0_0_1"/>
<reference evidence="2" key="3">
    <citation type="submission" date="2015-06" db="UniProtKB">
        <authorList>
            <consortium name="EnsemblMetazoa"/>
        </authorList>
    </citation>
    <scope>IDENTIFICATION</scope>
</reference>
<organism evidence="1">
    <name type="scientific">Capitella teleta</name>
    <name type="common">Polychaete worm</name>
    <dbReference type="NCBI Taxonomy" id="283909"/>
    <lineage>
        <taxon>Eukaryota</taxon>
        <taxon>Metazoa</taxon>
        <taxon>Spiralia</taxon>
        <taxon>Lophotrochozoa</taxon>
        <taxon>Annelida</taxon>
        <taxon>Polychaeta</taxon>
        <taxon>Sedentaria</taxon>
        <taxon>Scolecida</taxon>
        <taxon>Capitellidae</taxon>
        <taxon>Capitella</taxon>
    </lineage>
</organism>
<reference evidence="3" key="1">
    <citation type="submission" date="2012-12" db="EMBL/GenBank/DDBJ databases">
        <authorList>
            <person name="Hellsten U."/>
            <person name="Grimwood J."/>
            <person name="Chapman J.A."/>
            <person name="Shapiro H."/>
            <person name="Aerts A."/>
            <person name="Otillar R.P."/>
            <person name="Terry A.Y."/>
            <person name="Boore J.L."/>
            <person name="Simakov O."/>
            <person name="Marletaz F."/>
            <person name="Cho S.-J."/>
            <person name="Edsinger-Gonzales E."/>
            <person name="Havlak P."/>
            <person name="Kuo D.-H."/>
            <person name="Larsson T."/>
            <person name="Lv J."/>
            <person name="Arendt D."/>
            <person name="Savage R."/>
            <person name="Osoegawa K."/>
            <person name="de Jong P."/>
            <person name="Lindberg D.R."/>
            <person name="Seaver E.C."/>
            <person name="Weisblat D.A."/>
            <person name="Putnam N.H."/>
            <person name="Grigoriev I.V."/>
            <person name="Rokhsar D.S."/>
        </authorList>
    </citation>
    <scope>NUCLEOTIDE SEQUENCE</scope>
    <source>
        <strain evidence="3">I ESC-2004</strain>
    </source>
</reference>
<dbReference type="EMBL" id="AMQN01014892">
    <property type="status" value="NOT_ANNOTATED_CDS"/>
    <property type="molecule type" value="Genomic_DNA"/>
</dbReference>
<evidence type="ECO:0000313" key="2">
    <source>
        <dbReference type="EnsemblMetazoa" id="CapteP197994"/>
    </source>
</evidence>
<name>R7TD17_CAPTE</name>
<sequence>MDVDTPIKIMEAPKDNGMSTYKAAGDIAMSYVPGRRVWIYPKCGIRLLSNSRTCQSSVEIGAIMDSATSSISVDDLQSAVGKTFTSYKELENFINELETAINLVISVVDSGTIERSKCEIIM</sequence>
<gene>
    <name evidence="1" type="ORF">CAPTEDRAFT_197994</name>
</gene>
<evidence type="ECO:0000313" key="3">
    <source>
        <dbReference type="Proteomes" id="UP000014760"/>
    </source>
</evidence>
<dbReference type="EnsemblMetazoa" id="CapteT197994">
    <property type="protein sequence ID" value="CapteP197994"/>
    <property type="gene ID" value="CapteG197994"/>
</dbReference>
<dbReference type="EMBL" id="KB311399">
    <property type="protein sequence ID" value="ELT89377.1"/>
    <property type="molecule type" value="Genomic_DNA"/>
</dbReference>
<proteinExistence type="predicted"/>
<accession>R7TD17</accession>
<dbReference type="Proteomes" id="UP000014760">
    <property type="component" value="Unassembled WGS sequence"/>
</dbReference>
<keyword evidence="3" id="KW-1185">Reference proteome</keyword>
<evidence type="ECO:0000313" key="1">
    <source>
        <dbReference type="EMBL" id="ELT89377.1"/>
    </source>
</evidence>